<dbReference type="Proteomes" id="UP001596106">
    <property type="component" value="Unassembled WGS sequence"/>
</dbReference>
<dbReference type="PANTHER" id="PTHR21600">
    <property type="entry name" value="MITOCHONDRIAL RNA PSEUDOURIDINE SYNTHASE"/>
    <property type="match status" value="1"/>
</dbReference>
<dbReference type="EC" id="5.4.99.-" evidence="4"/>
<dbReference type="SUPFAM" id="SSF55120">
    <property type="entry name" value="Pseudouridine synthase"/>
    <property type="match status" value="1"/>
</dbReference>
<evidence type="ECO:0000256" key="4">
    <source>
        <dbReference type="RuleBase" id="RU362028"/>
    </source>
</evidence>
<dbReference type="InterPro" id="IPR006224">
    <property type="entry name" value="PsdUridine_synth_RluA-like_CS"/>
</dbReference>
<comment type="catalytic activity">
    <reaction evidence="4">
        <text>a uridine in RNA = a pseudouridine in RNA</text>
        <dbReference type="Rhea" id="RHEA:48348"/>
        <dbReference type="Rhea" id="RHEA-COMP:12068"/>
        <dbReference type="Rhea" id="RHEA-COMP:12069"/>
        <dbReference type="ChEBI" id="CHEBI:65314"/>
        <dbReference type="ChEBI" id="CHEBI:65315"/>
    </reaction>
</comment>
<sequence>MLPSDTNDRPYEDPVLADPDEEELYEHFRIVVDPGQNVMRLDRFLTERLPNATRTKIQNAIDTASVKVNGNAIKASYKIKPRDLVTVSLPHPPRETDILPENIPLSIVYEDEDVLVLNKPAGMVVHPAYSNWTGTLVNALVYHFQNLPTARNGSIRPGLVHRIDKDTSGLMVIAKTEYAMTHLARQFFEHTIERTYNALVWGEPKEAEGTIRGNIGRSLKDRKVQAVFPDGSQGKHAVTHYKVLKPMHYVSLVECKLETGRTHQIRAHMQFLGYPLFNDPTYGGDRILRGSINGSYKAFVQNCFALIPRQALHAKSLGFEHPRTHQWLQFDSDLPDDFRAVLHKWEHYLENRQ</sequence>
<name>A0ABW0IBL1_9BACT</name>
<comment type="similarity">
    <text evidence="1 4">Belongs to the pseudouridine synthase RluA family.</text>
</comment>
<gene>
    <name evidence="6" type="ORF">ACFPMF_05300</name>
</gene>
<keyword evidence="3" id="KW-0694">RNA-binding</keyword>
<keyword evidence="2 4" id="KW-0413">Isomerase</keyword>
<evidence type="ECO:0000313" key="6">
    <source>
        <dbReference type="EMBL" id="MFC5408712.1"/>
    </source>
</evidence>
<dbReference type="PROSITE" id="PS50889">
    <property type="entry name" value="S4"/>
    <property type="match status" value="1"/>
</dbReference>
<feature type="domain" description="RNA-binding S4" evidence="5">
    <location>
        <begin position="39"/>
        <end position="104"/>
    </location>
</feature>
<dbReference type="Gene3D" id="3.10.290.10">
    <property type="entry name" value="RNA-binding S4 domain"/>
    <property type="match status" value="1"/>
</dbReference>
<dbReference type="InterPro" id="IPR006145">
    <property type="entry name" value="PsdUridine_synth_RsuA/RluA"/>
</dbReference>
<dbReference type="Pfam" id="PF01479">
    <property type="entry name" value="S4"/>
    <property type="match status" value="1"/>
</dbReference>
<evidence type="ECO:0000259" key="5">
    <source>
        <dbReference type="SMART" id="SM00363"/>
    </source>
</evidence>
<dbReference type="Pfam" id="PF00849">
    <property type="entry name" value="PseudoU_synth_2"/>
    <property type="match status" value="1"/>
</dbReference>
<dbReference type="InterPro" id="IPR020103">
    <property type="entry name" value="PsdUridine_synth_cat_dom_sf"/>
</dbReference>
<reference evidence="7" key="1">
    <citation type="journal article" date="2019" name="Int. J. Syst. Evol. Microbiol.">
        <title>The Global Catalogue of Microorganisms (GCM) 10K type strain sequencing project: providing services to taxonomists for standard genome sequencing and annotation.</title>
        <authorList>
            <consortium name="The Broad Institute Genomics Platform"/>
            <consortium name="The Broad Institute Genome Sequencing Center for Infectious Disease"/>
            <person name="Wu L."/>
            <person name="Ma J."/>
        </authorList>
    </citation>
    <scope>NUCLEOTIDE SEQUENCE [LARGE SCALE GENOMIC DNA]</scope>
    <source>
        <strain evidence="7">CCUG 55250</strain>
    </source>
</reference>
<dbReference type="InterPro" id="IPR050188">
    <property type="entry name" value="RluA_PseudoU_synthase"/>
</dbReference>
<dbReference type="PANTHER" id="PTHR21600:SF44">
    <property type="entry name" value="RIBOSOMAL LARGE SUBUNIT PSEUDOURIDINE SYNTHASE D"/>
    <property type="match status" value="1"/>
</dbReference>
<dbReference type="SUPFAM" id="SSF55174">
    <property type="entry name" value="Alpha-L RNA-binding motif"/>
    <property type="match status" value="1"/>
</dbReference>
<organism evidence="6 7">
    <name type="scientific">Larkinella bovis</name>
    <dbReference type="NCBI Taxonomy" id="683041"/>
    <lineage>
        <taxon>Bacteria</taxon>
        <taxon>Pseudomonadati</taxon>
        <taxon>Bacteroidota</taxon>
        <taxon>Cytophagia</taxon>
        <taxon>Cytophagales</taxon>
        <taxon>Spirosomataceae</taxon>
        <taxon>Larkinella</taxon>
    </lineage>
</organism>
<evidence type="ECO:0000256" key="1">
    <source>
        <dbReference type="ARBA" id="ARBA00010876"/>
    </source>
</evidence>
<evidence type="ECO:0000313" key="7">
    <source>
        <dbReference type="Proteomes" id="UP001596106"/>
    </source>
</evidence>
<dbReference type="CDD" id="cd02869">
    <property type="entry name" value="PseudoU_synth_RluA_like"/>
    <property type="match status" value="1"/>
</dbReference>
<dbReference type="EMBL" id="JBHSMA010000001">
    <property type="protein sequence ID" value="MFC5408712.1"/>
    <property type="molecule type" value="Genomic_DNA"/>
</dbReference>
<evidence type="ECO:0000256" key="2">
    <source>
        <dbReference type="ARBA" id="ARBA00023235"/>
    </source>
</evidence>
<evidence type="ECO:0000256" key="3">
    <source>
        <dbReference type="PROSITE-ProRule" id="PRU00182"/>
    </source>
</evidence>
<comment type="caution">
    <text evidence="6">The sequence shown here is derived from an EMBL/GenBank/DDBJ whole genome shotgun (WGS) entry which is preliminary data.</text>
</comment>
<proteinExistence type="inferred from homology"/>
<dbReference type="PROSITE" id="PS01129">
    <property type="entry name" value="PSI_RLU"/>
    <property type="match status" value="1"/>
</dbReference>
<accession>A0ABW0IBL1</accession>
<dbReference type="Gene3D" id="3.30.2350.10">
    <property type="entry name" value="Pseudouridine synthase"/>
    <property type="match status" value="1"/>
</dbReference>
<dbReference type="InterPro" id="IPR006225">
    <property type="entry name" value="PsdUridine_synth_RluC/D"/>
</dbReference>
<dbReference type="GO" id="GO:0016853">
    <property type="term" value="F:isomerase activity"/>
    <property type="evidence" value="ECO:0007669"/>
    <property type="project" value="UniProtKB-KW"/>
</dbReference>
<dbReference type="SMART" id="SM00363">
    <property type="entry name" value="S4"/>
    <property type="match status" value="1"/>
</dbReference>
<dbReference type="NCBIfam" id="TIGR00005">
    <property type="entry name" value="rluA_subfam"/>
    <property type="match status" value="1"/>
</dbReference>
<comment type="function">
    <text evidence="4">Responsible for synthesis of pseudouridine from uracil.</text>
</comment>
<dbReference type="InterPro" id="IPR036986">
    <property type="entry name" value="S4_RNA-bd_sf"/>
</dbReference>
<dbReference type="InterPro" id="IPR002942">
    <property type="entry name" value="S4_RNA-bd"/>
</dbReference>
<dbReference type="RefSeq" id="WP_379841852.1">
    <property type="nucleotide sequence ID" value="NZ_JBHSMA010000001.1"/>
</dbReference>
<protein>
    <recommendedName>
        <fullName evidence="4">Pseudouridine synthase</fullName>
        <ecNumber evidence="4">5.4.99.-</ecNumber>
    </recommendedName>
</protein>
<keyword evidence="7" id="KW-1185">Reference proteome</keyword>